<dbReference type="GO" id="GO:0009116">
    <property type="term" value="P:nucleoside metabolic process"/>
    <property type="evidence" value="ECO:0007669"/>
    <property type="project" value="InterPro"/>
</dbReference>
<name>A0A4V1C8E3_PYROR</name>
<evidence type="ECO:0000313" key="2">
    <source>
        <dbReference type="Proteomes" id="UP000294847"/>
    </source>
</evidence>
<dbReference type="InterPro" id="IPR053137">
    <property type="entry name" value="NLR-like"/>
</dbReference>
<dbReference type="GO" id="GO:0003824">
    <property type="term" value="F:catalytic activity"/>
    <property type="evidence" value="ECO:0007669"/>
    <property type="project" value="InterPro"/>
</dbReference>
<dbReference type="PANTHER" id="PTHR46082">
    <property type="entry name" value="ATP/GTP-BINDING PROTEIN-RELATED"/>
    <property type="match status" value="1"/>
</dbReference>
<proteinExistence type="predicted"/>
<dbReference type="Gene3D" id="3.40.50.1580">
    <property type="entry name" value="Nucleoside phosphorylase domain"/>
    <property type="match status" value="1"/>
</dbReference>
<dbReference type="EMBL" id="CP034210">
    <property type="protein sequence ID" value="QBZ66588.1"/>
    <property type="molecule type" value="Genomic_DNA"/>
</dbReference>
<dbReference type="AlphaFoldDB" id="A0A4V1C8E3"/>
<dbReference type="PANTHER" id="PTHR46082:SF11">
    <property type="entry name" value="AAA+ ATPASE DOMAIN-CONTAINING PROTEIN-RELATED"/>
    <property type="match status" value="1"/>
</dbReference>
<reference evidence="1 2" key="1">
    <citation type="journal article" date="2019" name="Mol. Biol. Evol.">
        <title>Blast fungal genomes show frequent chromosomal changes, gene gains and losses, and effector gene turnover.</title>
        <authorList>
            <person name="Gomez Luciano L.B."/>
            <person name="Jason Tsai I."/>
            <person name="Chuma I."/>
            <person name="Tosa Y."/>
            <person name="Chen Y.H."/>
            <person name="Li J.Y."/>
            <person name="Li M.Y."/>
            <person name="Jade Lu M.Y."/>
            <person name="Nakayashiki H."/>
            <person name="Li W.H."/>
        </authorList>
    </citation>
    <scope>NUCLEOTIDE SEQUENCE [LARGE SCALE GENOMIC DNA]</scope>
    <source>
        <strain evidence="1">MZ5-1-6</strain>
    </source>
</reference>
<accession>A0A4V1C8E3</accession>
<sequence>MASSKQLQAPEMYTIGWIVALDKELTAAQSVLDKEYRRPANFRKQPKDTNNYAWGRIGDHNIVIASLAAGKIGTVSAATTAMSMINSLPHLRFGLMVGIGAGVPRLAENVDVRLGDVVVSQPTGASPGVVQYDLGKLGKDGQFKRIGAFAPPPEVLLKG</sequence>
<dbReference type="InterPro" id="IPR035994">
    <property type="entry name" value="Nucleoside_phosphorylase_sf"/>
</dbReference>
<dbReference type="SUPFAM" id="SSF53167">
    <property type="entry name" value="Purine and uridine phosphorylases"/>
    <property type="match status" value="1"/>
</dbReference>
<dbReference type="Proteomes" id="UP000294847">
    <property type="component" value="Chromosome 7"/>
</dbReference>
<evidence type="ECO:0000313" key="1">
    <source>
        <dbReference type="EMBL" id="QBZ66588.1"/>
    </source>
</evidence>
<protein>
    <recommendedName>
        <fullName evidence="3">Nucleoside phosphorylase domain-containing protein</fullName>
    </recommendedName>
</protein>
<gene>
    <name evidence="1" type="ORF">PoMZ_13571</name>
</gene>
<evidence type="ECO:0008006" key="3">
    <source>
        <dbReference type="Google" id="ProtNLM"/>
    </source>
</evidence>
<organism evidence="1 2">
    <name type="scientific">Pyricularia oryzae</name>
    <name type="common">Rice blast fungus</name>
    <name type="synonym">Magnaporthe oryzae</name>
    <dbReference type="NCBI Taxonomy" id="318829"/>
    <lineage>
        <taxon>Eukaryota</taxon>
        <taxon>Fungi</taxon>
        <taxon>Dikarya</taxon>
        <taxon>Ascomycota</taxon>
        <taxon>Pezizomycotina</taxon>
        <taxon>Sordariomycetes</taxon>
        <taxon>Sordariomycetidae</taxon>
        <taxon>Magnaporthales</taxon>
        <taxon>Pyriculariaceae</taxon>
        <taxon>Pyricularia</taxon>
    </lineage>
</organism>